<name>G0P9W6_CAEBE</name>
<evidence type="ECO:0000313" key="1">
    <source>
        <dbReference type="EMBL" id="EGT48773.1"/>
    </source>
</evidence>
<dbReference type="PANTHER" id="PTHR21503">
    <property type="entry name" value="F-BOX-CONTAINING HYPOTHETICAL PROTEIN C.ELEGANS"/>
    <property type="match status" value="1"/>
</dbReference>
<dbReference type="AlphaFoldDB" id="G0P9W6"/>
<dbReference type="HOGENOM" id="CLU_1012758_0_0_1"/>
<protein>
    <recommendedName>
        <fullName evidence="3">F-box associated domain-containing protein</fullName>
    </recommendedName>
</protein>
<reference evidence="2" key="1">
    <citation type="submission" date="2011-07" db="EMBL/GenBank/DDBJ databases">
        <authorList>
            <consortium name="Caenorhabditis brenneri Sequencing and Analysis Consortium"/>
            <person name="Wilson R.K."/>
        </authorList>
    </citation>
    <scope>NUCLEOTIDE SEQUENCE [LARGE SCALE GENOMIC DNA]</scope>
    <source>
        <strain evidence="2">PB2801</strain>
    </source>
</reference>
<dbReference type="PANTHER" id="PTHR21503:SF8">
    <property type="entry name" value="F-BOX ASSOCIATED DOMAIN-CONTAINING PROTEIN-RELATED"/>
    <property type="match status" value="1"/>
</dbReference>
<keyword evidence="2" id="KW-1185">Reference proteome</keyword>
<gene>
    <name evidence="1" type="ORF">CAEBREN_09446</name>
</gene>
<organism evidence="2">
    <name type="scientific">Caenorhabditis brenneri</name>
    <name type="common">Nematode worm</name>
    <dbReference type="NCBI Taxonomy" id="135651"/>
    <lineage>
        <taxon>Eukaryota</taxon>
        <taxon>Metazoa</taxon>
        <taxon>Ecdysozoa</taxon>
        <taxon>Nematoda</taxon>
        <taxon>Chromadorea</taxon>
        <taxon>Rhabditida</taxon>
        <taxon>Rhabditina</taxon>
        <taxon>Rhabditomorpha</taxon>
        <taxon>Rhabditoidea</taxon>
        <taxon>Rhabditidae</taxon>
        <taxon>Peloderinae</taxon>
        <taxon>Caenorhabditis</taxon>
    </lineage>
</organism>
<dbReference type="EMBL" id="GL380159">
    <property type="protein sequence ID" value="EGT48773.1"/>
    <property type="molecule type" value="Genomic_DNA"/>
</dbReference>
<dbReference type="Proteomes" id="UP000008068">
    <property type="component" value="Unassembled WGS sequence"/>
</dbReference>
<sequence>MRKLKVSPLLPLLKFPLLVQIEIIKAMELSEQYYLSKCSKRTHGAVKLSIPKNQNPEIWIHPHSPSVYYFLRIADTRFYLFKAYFREYARTHEYLCDLFGAPTDVFLEASGTSAEQFLEQRHVRNGSIQKSALLKTTKSMNQSVDQFFNLHPNQVFIHLQTNFFMYNPTPSHAFFGAENLMLSSTSGISVRDFLPLFQGQHILIENGCIYNSFIERFVENWMKQKNDKLKTAIVKLDSGNITMYGYIKDFELEKFSGSSRKYEYNSL</sequence>
<dbReference type="InParanoid" id="G0P9W6"/>
<evidence type="ECO:0000313" key="2">
    <source>
        <dbReference type="Proteomes" id="UP000008068"/>
    </source>
</evidence>
<proteinExistence type="predicted"/>
<accession>G0P9W6</accession>
<evidence type="ECO:0008006" key="3">
    <source>
        <dbReference type="Google" id="ProtNLM"/>
    </source>
</evidence>